<protein>
    <recommendedName>
        <fullName evidence="2">NHL repeat protein</fullName>
    </recommendedName>
</protein>
<dbReference type="PROSITE" id="PS51257">
    <property type="entry name" value="PROKAR_LIPOPROTEIN"/>
    <property type="match status" value="1"/>
</dbReference>
<dbReference type="SUPFAM" id="SSF101898">
    <property type="entry name" value="NHL repeat"/>
    <property type="match status" value="1"/>
</dbReference>
<comment type="caution">
    <text evidence="1">The sequence shown here is derived from an EMBL/GenBank/DDBJ whole genome shotgun (WGS) entry which is preliminary data.</text>
</comment>
<dbReference type="EMBL" id="CABL01000005">
    <property type="protein sequence ID" value="CBH75173.1"/>
    <property type="molecule type" value="Genomic_DNA"/>
</dbReference>
<organism evidence="1">
    <name type="scientific">mine drainage metagenome</name>
    <dbReference type="NCBI Taxonomy" id="410659"/>
    <lineage>
        <taxon>unclassified sequences</taxon>
        <taxon>metagenomes</taxon>
        <taxon>ecological metagenomes</taxon>
    </lineage>
</organism>
<evidence type="ECO:0008006" key="2">
    <source>
        <dbReference type="Google" id="ProtNLM"/>
    </source>
</evidence>
<dbReference type="Gene3D" id="2.120.10.30">
    <property type="entry name" value="TolB, C-terminal domain"/>
    <property type="match status" value="1"/>
</dbReference>
<accession>E6PFD7</accession>
<gene>
    <name evidence="1" type="ORF">CARN1_0348</name>
</gene>
<reference evidence="1" key="1">
    <citation type="submission" date="2009-10" db="EMBL/GenBank/DDBJ databases">
        <title>Diversity of trophic interactions inside an arsenic-rich microbial ecosystem.</title>
        <authorList>
            <person name="Bertin P.N."/>
            <person name="Heinrich-Salmeron A."/>
            <person name="Pelletier E."/>
            <person name="Goulhen-Chollet F."/>
            <person name="Arsene-Ploetze F."/>
            <person name="Gallien S."/>
            <person name="Calteau A."/>
            <person name="Vallenet D."/>
            <person name="Casiot C."/>
            <person name="Chane-Woon-Ming B."/>
            <person name="Giloteaux L."/>
            <person name="Barakat M."/>
            <person name="Bonnefoy V."/>
            <person name="Bruneel O."/>
            <person name="Chandler M."/>
            <person name="Cleiss J."/>
            <person name="Duran R."/>
            <person name="Elbaz-Poulichet F."/>
            <person name="Fonknechten N."/>
            <person name="Lauga B."/>
            <person name="Mornico D."/>
            <person name="Ortet P."/>
            <person name="Schaeffer C."/>
            <person name="Siguier P."/>
            <person name="Alexander Thil Smith A."/>
            <person name="Van Dorsselaer A."/>
            <person name="Weissenbach J."/>
            <person name="Medigue C."/>
            <person name="Le Paslier D."/>
        </authorList>
    </citation>
    <scope>NUCLEOTIDE SEQUENCE</scope>
</reference>
<name>E6PFD7_9ZZZZ</name>
<dbReference type="AlphaFoldDB" id="E6PFD7"/>
<dbReference type="InterPro" id="IPR011042">
    <property type="entry name" value="6-blade_b-propeller_TolB-like"/>
</dbReference>
<evidence type="ECO:0000313" key="1">
    <source>
        <dbReference type="EMBL" id="CBH75173.1"/>
    </source>
</evidence>
<sequence>MRRIRRNILIHLTSLRRELAASGLAFALLAGCGGGAGAGMPSHALPSVGGNGTLSLSLHVPSPSLQANRRSPKYVSPDTQYIGISYLSGANQTFTQSQLDAPQVNFAVSSPTVCALQSNGYRFCSVAVSLAPGTYTVGITTWAAPPTPSTFATTSELSQTTLPSEVVTSGISANLGSAASINASLDAIPAGLAVTPLPSQTHVISSGTTYGIIGMSPIDFLVEPIDAAGNIIIGQGAPSVSLAPDSAHDTTVTPNTGNANEFSVQVVAWNSSPLSLTATATPPSGSGLGPSSAILSIQPVQEWWGSYAYAGPLAGLAGFALQPTSGAAPFTPPFTGTGTGRLSTPEDSLVGNLSSLDYRASTVDASGNIWVADNVTNQVIEYGAPTGSQGLVPSGTQLAASPPIAGASGIDLSADSAGNIWLYDSYTGYLEEYSAATGAQEHSIPVSSVFVAPTLSTISDIEAVSNGPLAGDLLIVGTPHGSPYSSLYAVNSPFASPTVTTLFAGTSSASVQEVAVTPAGTLAWMTIVNTTSFTSNLTAANVLSATSLGPTLGSLSAANSCLGISSGALMGFSSAQSLAAAADGSVWVAPAPASYGTACNYALSGTTVSFTGGFVRDASDGAIGITITP</sequence>
<proteinExistence type="predicted"/>